<reference evidence="1 2" key="1">
    <citation type="submission" date="2020-08" db="EMBL/GenBank/DDBJ databases">
        <title>Genomic Encyclopedia of Type Strains, Phase IV (KMG-IV): sequencing the most valuable type-strain genomes for metagenomic binning, comparative biology and taxonomic classification.</title>
        <authorList>
            <person name="Goeker M."/>
        </authorList>
    </citation>
    <scope>NUCLEOTIDE SEQUENCE [LARGE SCALE GENOMIC DNA]</scope>
    <source>
        <strain evidence="1 2">DSM 19612</strain>
    </source>
</reference>
<gene>
    <name evidence="1" type="ORF">HNQ94_000125</name>
</gene>
<dbReference type="AlphaFoldDB" id="A0A841PVF6"/>
<keyword evidence="2" id="KW-1185">Reference proteome</keyword>
<accession>A0A841PVF6</accession>
<comment type="caution">
    <text evidence="1">The sequence shown here is derived from an EMBL/GenBank/DDBJ whole genome shotgun (WGS) entry which is preliminary data.</text>
</comment>
<evidence type="ECO:0000313" key="1">
    <source>
        <dbReference type="EMBL" id="MBB6451704.1"/>
    </source>
</evidence>
<proteinExistence type="predicted"/>
<organism evidence="1 2">
    <name type="scientific">Salirhabdus euzebyi</name>
    <dbReference type="NCBI Taxonomy" id="394506"/>
    <lineage>
        <taxon>Bacteria</taxon>
        <taxon>Bacillati</taxon>
        <taxon>Bacillota</taxon>
        <taxon>Bacilli</taxon>
        <taxon>Bacillales</taxon>
        <taxon>Bacillaceae</taxon>
        <taxon>Salirhabdus</taxon>
    </lineage>
</organism>
<protein>
    <submittedName>
        <fullName evidence="1">Uncharacterized protein</fullName>
    </submittedName>
</protein>
<dbReference type="EMBL" id="JACHGH010000001">
    <property type="protein sequence ID" value="MBB6451704.1"/>
    <property type="molecule type" value="Genomic_DNA"/>
</dbReference>
<sequence>MKEIKINESVNFLDDTIAFDYIEVGTTENRLFFRYEPKKDKLADMMNVTIRTDKEKGWERDFVIEQAEEGTYFITTPPFHEWPSKLNIQLNSVRLVGENDFSFTIDASKYDEVVNGEDAGHTEKPEEKLATIKNTDVYLDELVYDESGIYFMIRYELPQNEKRPYVQLASRSPEIYEIYKEIIEETDRDPHEKGMLERHFGNLVQAVNEKGEEGSYGSRGGGPGSRYGLLLEREFVEDSEEINVTIHKLFYEVVLHWEKTIDVHESEH</sequence>
<evidence type="ECO:0000313" key="2">
    <source>
        <dbReference type="Proteomes" id="UP000581688"/>
    </source>
</evidence>
<dbReference type="Proteomes" id="UP000581688">
    <property type="component" value="Unassembled WGS sequence"/>
</dbReference>
<name>A0A841PVF6_9BACI</name>
<dbReference type="RefSeq" id="WP_174496325.1">
    <property type="nucleotide sequence ID" value="NZ_CADDWK010000007.1"/>
</dbReference>